<keyword evidence="6" id="KW-0378">Hydrolase</keyword>
<dbReference type="GO" id="GO:0004518">
    <property type="term" value="F:nuclease activity"/>
    <property type="evidence" value="ECO:0007669"/>
    <property type="project" value="UniProtKB-KW"/>
</dbReference>
<evidence type="ECO:0000256" key="4">
    <source>
        <dbReference type="ARBA" id="ARBA00022722"/>
    </source>
</evidence>
<evidence type="ECO:0000259" key="8">
    <source>
        <dbReference type="Pfam" id="PF13359"/>
    </source>
</evidence>
<evidence type="ECO:0000256" key="3">
    <source>
        <dbReference type="ARBA" id="ARBA00006958"/>
    </source>
</evidence>
<feature type="domain" description="DDE Tnp4" evidence="8">
    <location>
        <begin position="131"/>
        <end position="201"/>
    </location>
</feature>
<comment type="subcellular location">
    <subcellularLocation>
        <location evidence="2">Nucleus</location>
    </subcellularLocation>
</comment>
<accession>A0A6P7GYA1</accession>
<keyword evidence="5" id="KW-0479">Metal-binding</keyword>
<dbReference type="AlphaFoldDB" id="A0A6P7GYA1"/>
<keyword evidence="4" id="KW-0540">Nuclease</keyword>
<dbReference type="InterPro" id="IPR027806">
    <property type="entry name" value="HARBI1_dom"/>
</dbReference>
<evidence type="ECO:0000256" key="2">
    <source>
        <dbReference type="ARBA" id="ARBA00004123"/>
    </source>
</evidence>
<dbReference type="PANTHER" id="PTHR22930">
    <property type="match status" value="1"/>
</dbReference>
<dbReference type="GO" id="GO:0016787">
    <property type="term" value="F:hydrolase activity"/>
    <property type="evidence" value="ECO:0007669"/>
    <property type="project" value="UniProtKB-KW"/>
</dbReference>
<evidence type="ECO:0000313" key="9">
    <source>
        <dbReference type="RefSeq" id="XP_028150408.1"/>
    </source>
</evidence>
<reference evidence="9" key="1">
    <citation type="submission" date="2025-08" db="UniProtKB">
        <authorList>
            <consortium name="RefSeq"/>
        </authorList>
    </citation>
    <scope>IDENTIFICATION</scope>
    <source>
        <tissue evidence="9">Whole insect</tissue>
    </source>
</reference>
<name>A0A6P7GYA1_DIAVI</name>
<evidence type="ECO:0000256" key="7">
    <source>
        <dbReference type="ARBA" id="ARBA00023242"/>
    </source>
</evidence>
<organism evidence="9">
    <name type="scientific">Diabrotica virgifera virgifera</name>
    <name type="common">western corn rootworm</name>
    <dbReference type="NCBI Taxonomy" id="50390"/>
    <lineage>
        <taxon>Eukaryota</taxon>
        <taxon>Metazoa</taxon>
        <taxon>Ecdysozoa</taxon>
        <taxon>Arthropoda</taxon>
        <taxon>Hexapoda</taxon>
        <taxon>Insecta</taxon>
        <taxon>Pterygota</taxon>
        <taxon>Neoptera</taxon>
        <taxon>Endopterygota</taxon>
        <taxon>Coleoptera</taxon>
        <taxon>Polyphaga</taxon>
        <taxon>Cucujiformia</taxon>
        <taxon>Chrysomeloidea</taxon>
        <taxon>Chrysomelidae</taxon>
        <taxon>Galerucinae</taxon>
        <taxon>Diabroticina</taxon>
        <taxon>Diabroticites</taxon>
        <taxon>Diabrotica</taxon>
    </lineage>
</organism>
<sequence>MENNLLTELLTVDGDFQNFTRLPFEKFVELHEKIAPLITKQETHMRSSISSKLRLAVTLRYLASGNSYKSLEFLSRISRITIGNFVPEVCHAIVIVLKDKFLKVPSSKEEWQKISSEFKEKWHFPHAIGALDGKHVAIRAPANEGSYYYNYKGFHSLVLLALVDANYKFIYVDCGGNGRISDGGVYRNSSLYAAVNVDTCDECNTFQAKLKNSMSAEDELIVKANYHSHTDESTKRYAMKNADSDACKFSNTSTVLTMDLQKCLPTPLLSCD</sequence>
<dbReference type="PANTHER" id="PTHR22930:SF269">
    <property type="entry name" value="NUCLEASE HARBI1-LIKE PROTEIN"/>
    <property type="match status" value="1"/>
</dbReference>
<dbReference type="GO" id="GO:0005634">
    <property type="term" value="C:nucleus"/>
    <property type="evidence" value="ECO:0007669"/>
    <property type="project" value="UniProtKB-SubCell"/>
</dbReference>
<evidence type="ECO:0000256" key="6">
    <source>
        <dbReference type="ARBA" id="ARBA00022801"/>
    </source>
</evidence>
<comment type="similarity">
    <text evidence="3">Belongs to the HARBI1 family.</text>
</comment>
<gene>
    <name evidence="9" type="primary">LOC114343767</name>
</gene>
<dbReference type="RefSeq" id="XP_028150408.1">
    <property type="nucleotide sequence ID" value="XM_028294607.1"/>
</dbReference>
<proteinExistence type="inferred from homology"/>
<evidence type="ECO:0000256" key="1">
    <source>
        <dbReference type="ARBA" id="ARBA00001968"/>
    </source>
</evidence>
<comment type="cofactor">
    <cofactor evidence="1">
        <name>a divalent metal cation</name>
        <dbReference type="ChEBI" id="CHEBI:60240"/>
    </cofactor>
</comment>
<keyword evidence="7" id="KW-0539">Nucleus</keyword>
<dbReference type="Pfam" id="PF13359">
    <property type="entry name" value="DDE_Tnp_4"/>
    <property type="match status" value="1"/>
</dbReference>
<dbReference type="InParanoid" id="A0A6P7GYA1"/>
<dbReference type="GO" id="GO:0046872">
    <property type="term" value="F:metal ion binding"/>
    <property type="evidence" value="ECO:0007669"/>
    <property type="project" value="UniProtKB-KW"/>
</dbReference>
<dbReference type="InterPro" id="IPR045249">
    <property type="entry name" value="HARBI1-like"/>
</dbReference>
<protein>
    <submittedName>
        <fullName evidence="9">Nuclease HARBI1</fullName>
    </submittedName>
</protein>
<evidence type="ECO:0000256" key="5">
    <source>
        <dbReference type="ARBA" id="ARBA00022723"/>
    </source>
</evidence>